<dbReference type="GO" id="GO:0016829">
    <property type="term" value="F:lyase activity"/>
    <property type="evidence" value="ECO:0007669"/>
    <property type="project" value="UniProtKB-KW"/>
</dbReference>
<dbReference type="Proteomes" id="UP000612680">
    <property type="component" value="Chromosome"/>
</dbReference>
<dbReference type="RefSeq" id="WP_204657057.1">
    <property type="nucleotide sequence ID" value="NZ_CP056775.1"/>
</dbReference>
<reference evidence="5 6" key="1">
    <citation type="submission" date="2020-06" db="EMBL/GenBank/DDBJ databases">
        <title>Dyadobacter sandarakinus sp. nov., isolated from the soil of the Arctic Yellow River Station.</title>
        <authorList>
            <person name="Zhang Y."/>
            <person name="Peng F."/>
        </authorList>
    </citation>
    <scope>NUCLEOTIDE SEQUENCE [LARGE SCALE GENOMIC DNA]</scope>
    <source>
        <strain evidence="5 6">Q3-56</strain>
    </source>
</reference>
<feature type="domain" description="Pyruvate carboxyltransferase" evidence="4">
    <location>
        <begin position="1"/>
        <end position="270"/>
    </location>
</feature>
<organism evidence="5 6">
    <name type="scientific">Dyadobacter sandarakinus</name>
    <dbReference type="NCBI Taxonomy" id="2747268"/>
    <lineage>
        <taxon>Bacteria</taxon>
        <taxon>Pseudomonadati</taxon>
        <taxon>Bacteroidota</taxon>
        <taxon>Cytophagia</taxon>
        <taxon>Cytophagales</taxon>
        <taxon>Spirosomataceae</taxon>
        <taxon>Dyadobacter</taxon>
    </lineage>
</organism>
<evidence type="ECO:0000259" key="4">
    <source>
        <dbReference type="PROSITE" id="PS50991"/>
    </source>
</evidence>
<dbReference type="InterPro" id="IPR013785">
    <property type="entry name" value="Aldolase_TIM"/>
</dbReference>
<accession>A0ABX7I840</accession>
<dbReference type="InterPro" id="IPR000891">
    <property type="entry name" value="PYR_CT"/>
</dbReference>
<protein>
    <submittedName>
        <fullName evidence="5">Hydroxymethylglutaryl-CoA lyase</fullName>
    </submittedName>
</protein>
<evidence type="ECO:0000256" key="2">
    <source>
        <dbReference type="ARBA" id="ARBA00022723"/>
    </source>
</evidence>
<evidence type="ECO:0000313" key="6">
    <source>
        <dbReference type="Proteomes" id="UP000612680"/>
    </source>
</evidence>
<evidence type="ECO:0000256" key="1">
    <source>
        <dbReference type="ARBA" id="ARBA00009405"/>
    </source>
</evidence>
<dbReference type="PANTHER" id="PTHR42738:SF7">
    <property type="entry name" value="HYDROXYMETHYLGLUTARYL-COA LYASE"/>
    <property type="match status" value="1"/>
</dbReference>
<comment type="similarity">
    <text evidence="1">Belongs to the HMG-CoA lyase family.</text>
</comment>
<proteinExistence type="inferred from homology"/>
<dbReference type="EMBL" id="CP056775">
    <property type="protein sequence ID" value="QRR02259.1"/>
    <property type="molecule type" value="Genomic_DNA"/>
</dbReference>
<keyword evidence="2" id="KW-0479">Metal-binding</keyword>
<dbReference type="Pfam" id="PF00682">
    <property type="entry name" value="HMGL-like"/>
    <property type="match status" value="1"/>
</dbReference>
<dbReference type="PROSITE" id="PS50991">
    <property type="entry name" value="PYR_CT"/>
    <property type="match status" value="1"/>
</dbReference>
<sequence>MVLTECPRDAWQGFHAFIPTADKVRYLNQLLQVGFDMIDFGSFVSPKVVAQVRDTAEIADALDMAGSGSCLLAIVANERGAREACAFRQITHVGYPFSVSETFQKLNTNAGIAASLQQVESIAAICQAAGKELVIYISMGFGNPYGDIWHPELVLQWIDRLSVFHVKIFSLADTVGVAREEDIRYLFTNLISSRPGIAFGAHFHSTPLNWKSKLEAAYQAGCRRFDGALLGYGGCPMAQDELVGNMATENLVAFAKERGELLSLDLTRLEAARSMFRELVAA</sequence>
<keyword evidence="6" id="KW-1185">Reference proteome</keyword>
<keyword evidence="3 5" id="KW-0456">Lyase</keyword>
<dbReference type="SUPFAM" id="SSF51569">
    <property type="entry name" value="Aldolase"/>
    <property type="match status" value="1"/>
</dbReference>
<dbReference type="Gene3D" id="3.20.20.70">
    <property type="entry name" value="Aldolase class I"/>
    <property type="match status" value="1"/>
</dbReference>
<gene>
    <name evidence="5" type="ORF">HWI92_15790</name>
</gene>
<evidence type="ECO:0000313" key="5">
    <source>
        <dbReference type="EMBL" id="QRR02259.1"/>
    </source>
</evidence>
<name>A0ABX7I840_9BACT</name>
<dbReference type="PANTHER" id="PTHR42738">
    <property type="entry name" value="HYDROXYMETHYLGLUTARYL-COA LYASE"/>
    <property type="match status" value="1"/>
</dbReference>
<dbReference type="InterPro" id="IPR043594">
    <property type="entry name" value="HMGL"/>
</dbReference>
<evidence type="ECO:0000256" key="3">
    <source>
        <dbReference type="ARBA" id="ARBA00023239"/>
    </source>
</evidence>